<dbReference type="AlphaFoldDB" id="A0A4Z0H1Z3"/>
<dbReference type="Gene3D" id="3.40.50.1820">
    <property type="entry name" value="alpha/beta hydrolase"/>
    <property type="match status" value="1"/>
</dbReference>
<dbReference type="SUPFAM" id="SSF53474">
    <property type="entry name" value="alpha/beta-Hydrolases"/>
    <property type="match status" value="1"/>
</dbReference>
<name>A0A4Z0H1Z3_9BACI</name>
<evidence type="ECO:0000313" key="2">
    <source>
        <dbReference type="EMBL" id="TGB04418.1"/>
    </source>
</evidence>
<gene>
    <name evidence="2" type="ORF">E4663_05330</name>
</gene>
<reference evidence="2 3" key="1">
    <citation type="journal article" date="2003" name="Int. J. Syst. Evol. Microbiol.">
        <title>Halobacillus salinus sp. nov., isolated from a salt lake on the coast of the East Sea in Korea.</title>
        <authorList>
            <person name="Yoon J.H."/>
            <person name="Kang K.H."/>
            <person name="Park Y.H."/>
        </authorList>
    </citation>
    <scope>NUCLEOTIDE SEQUENCE [LARGE SCALE GENOMIC DNA]</scope>
    <source>
        <strain evidence="2 3">HSL-3</strain>
    </source>
</reference>
<dbReference type="EMBL" id="SRJC01000001">
    <property type="protein sequence ID" value="TGB04418.1"/>
    <property type="molecule type" value="Genomic_DNA"/>
</dbReference>
<accession>A0A4Z0H1Z3</accession>
<dbReference type="InterPro" id="IPR000073">
    <property type="entry name" value="AB_hydrolase_1"/>
</dbReference>
<dbReference type="GO" id="GO:0016020">
    <property type="term" value="C:membrane"/>
    <property type="evidence" value="ECO:0007669"/>
    <property type="project" value="TreeGrafter"/>
</dbReference>
<dbReference type="PANTHER" id="PTHR43798">
    <property type="entry name" value="MONOACYLGLYCEROL LIPASE"/>
    <property type="match status" value="1"/>
</dbReference>
<organism evidence="2 3">
    <name type="scientific">Halobacillus salinus</name>
    <dbReference type="NCBI Taxonomy" id="192814"/>
    <lineage>
        <taxon>Bacteria</taxon>
        <taxon>Bacillati</taxon>
        <taxon>Bacillota</taxon>
        <taxon>Bacilli</taxon>
        <taxon>Bacillales</taxon>
        <taxon>Bacillaceae</taxon>
        <taxon>Halobacillus</taxon>
    </lineage>
</organism>
<protein>
    <submittedName>
        <fullName evidence="2">Alpha/beta hydrolase</fullName>
    </submittedName>
</protein>
<keyword evidence="2" id="KW-0378">Hydrolase</keyword>
<dbReference type="RefSeq" id="WP_135326880.1">
    <property type="nucleotide sequence ID" value="NZ_SRJC01000001.1"/>
</dbReference>
<evidence type="ECO:0000259" key="1">
    <source>
        <dbReference type="Pfam" id="PF00561"/>
    </source>
</evidence>
<dbReference type="GO" id="GO:0016787">
    <property type="term" value="F:hydrolase activity"/>
    <property type="evidence" value="ECO:0007669"/>
    <property type="project" value="UniProtKB-KW"/>
</dbReference>
<feature type="domain" description="AB hydrolase-1" evidence="1">
    <location>
        <begin position="27"/>
        <end position="128"/>
    </location>
</feature>
<proteinExistence type="predicted"/>
<dbReference type="Proteomes" id="UP000297982">
    <property type="component" value="Unassembled WGS sequence"/>
</dbReference>
<evidence type="ECO:0000313" key="3">
    <source>
        <dbReference type="Proteomes" id="UP000297982"/>
    </source>
</evidence>
<dbReference type="Pfam" id="PF00561">
    <property type="entry name" value="Abhydrolase_1"/>
    <property type="match status" value="1"/>
</dbReference>
<dbReference type="PANTHER" id="PTHR43798:SF33">
    <property type="entry name" value="HYDROLASE, PUTATIVE (AFU_ORTHOLOGUE AFUA_2G14860)-RELATED"/>
    <property type="match status" value="1"/>
</dbReference>
<dbReference type="STRING" id="192814.GCA_900166575_01468"/>
<keyword evidence="3" id="KW-1185">Reference proteome</keyword>
<dbReference type="InterPro" id="IPR029058">
    <property type="entry name" value="AB_hydrolase_fold"/>
</dbReference>
<comment type="caution">
    <text evidence="2">The sequence shown here is derived from an EMBL/GenBank/DDBJ whole genome shotgun (WGS) entry which is preliminary data.</text>
</comment>
<dbReference type="InterPro" id="IPR050266">
    <property type="entry name" value="AB_hydrolase_sf"/>
</dbReference>
<dbReference type="PRINTS" id="PR00111">
    <property type="entry name" value="ABHYDROLASE"/>
</dbReference>
<sequence>MKSERYKINNQQTYIHYLKKDHRPPRPTILFLHGLGSTGKTFYPLMRSLSDRYHVIAVDLPGHGDSEAFGRVTKEGLSTWLLTIMDSLQLDHAHLAGHSIGGDLALQFAVRYPDRVSSLILLDGGYLRAEPLGTTVEEEIMRARAHCETFVFPTWASFMSEPGSDLMKENMHEKNGKIRLKVDIDTAADLTREMAEEPSSATIENWTVPTLLMRSTKPEELHSIRERETERITLRAPVQVIDICDSTHELYIDNPARVKDEVKYWVESII</sequence>